<protein>
    <submittedName>
        <fullName evidence="4">Dimethylhistidine N-methyltransferase</fullName>
    </submittedName>
</protein>
<evidence type="ECO:0000256" key="2">
    <source>
        <dbReference type="ARBA" id="ARBA00022679"/>
    </source>
</evidence>
<dbReference type="SUPFAM" id="SSF53335">
    <property type="entry name" value="S-adenosyl-L-methionine-dependent methyltransferases"/>
    <property type="match status" value="1"/>
</dbReference>
<gene>
    <name evidence="4" type="ORF">EDD80_103209</name>
</gene>
<dbReference type="PANTHER" id="PTHR43397">
    <property type="entry name" value="ERGOTHIONEINE BIOSYNTHESIS PROTEIN 1"/>
    <property type="match status" value="1"/>
</dbReference>
<evidence type="ECO:0000313" key="5">
    <source>
        <dbReference type="Proteomes" id="UP000295807"/>
    </source>
</evidence>
<dbReference type="Pfam" id="PF10017">
    <property type="entry name" value="Methyltransf_33"/>
    <property type="match status" value="1"/>
</dbReference>
<dbReference type="InterPro" id="IPR051128">
    <property type="entry name" value="EgtD_Methyltrsf_superfamily"/>
</dbReference>
<dbReference type="OrthoDB" id="5289726at2"/>
<dbReference type="EMBL" id="SMAD01000003">
    <property type="protein sequence ID" value="TCS88345.1"/>
    <property type="molecule type" value="Genomic_DNA"/>
</dbReference>
<dbReference type="InterPro" id="IPR029063">
    <property type="entry name" value="SAM-dependent_MTases_sf"/>
</dbReference>
<evidence type="ECO:0000256" key="1">
    <source>
        <dbReference type="ARBA" id="ARBA00022603"/>
    </source>
</evidence>
<dbReference type="Proteomes" id="UP000295807">
    <property type="component" value="Unassembled WGS sequence"/>
</dbReference>
<dbReference type="InterPro" id="IPR017804">
    <property type="entry name" value="MeTrfase_EgtD-like"/>
</dbReference>
<keyword evidence="1 4" id="KW-0489">Methyltransferase</keyword>
<dbReference type="RefSeq" id="WP_132128561.1">
    <property type="nucleotide sequence ID" value="NZ_CP042432.1"/>
</dbReference>
<reference evidence="4 5" key="1">
    <citation type="submission" date="2019-03" db="EMBL/GenBank/DDBJ databases">
        <title>Genomic Encyclopedia of Type Strains, Phase IV (KMG-IV): sequencing the most valuable type-strain genomes for metagenomic binning, comparative biology and taxonomic classification.</title>
        <authorList>
            <person name="Goeker M."/>
        </authorList>
    </citation>
    <scope>NUCLEOTIDE SEQUENCE [LARGE SCALE GENOMIC DNA]</scope>
    <source>
        <strain evidence="4 5">DSM 21100</strain>
    </source>
</reference>
<dbReference type="AlphaFoldDB" id="A0A4R3KUK3"/>
<evidence type="ECO:0000259" key="3">
    <source>
        <dbReference type="Pfam" id="PF10017"/>
    </source>
</evidence>
<evidence type="ECO:0000313" key="4">
    <source>
        <dbReference type="EMBL" id="TCS88345.1"/>
    </source>
</evidence>
<accession>A0A4R3KUK3</accession>
<feature type="domain" description="Histidine-specific methyltransferase SAM-dependent" evidence="3">
    <location>
        <begin position="6"/>
        <end position="312"/>
    </location>
</feature>
<keyword evidence="5" id="KW-1185">Reference proteome</keyword>
<comment type="caution">
    <text evidence="4">The sequence shown here is derived from an EMBL/GenBank/DDBJ whole genome shotgun (WGS) entry which is preliminary data.</text>
</comment>
<organism evidence="4 5">
    <name type="scientific">Anseongella ginsenosidimutans</name>
    <dbReference type="NCBI Taxonomy" id="496056"/>
    <lineage>
        <taxon>Bacteria</taxon>
        <taxon>Pseudomonadati</taxon>
        <taxon>Bacteroidota</taxon>
        <taxon>Sphingobacteriia</taxon>
        <taxon>Sphingobacteriales</taxon>
        <taxon>Sphingobacteriaceae</taxon>
        <taxon>Anseongella</taxon>
    </lineage>
</organism>
<dbReference type="InterPro" id="IPR019257">
    <property type="entry name" value="MeTrfase_dom"/>
</dbReference>
<sequence>MKGFLNEILRGLRACPKYLPAKYFYDETGDRLFQQIMSSPEYYLTRCEYEIFSLKTPAIADLLQSHLPLFDLVELGAGDCLKSRFLLKELVHRNLSFTFYPVDISANVIEQLTQTLPEAIPGLKLHGLNGEYLAMLEKARQLSDRPKVVLFLGANIGNLEKDQTGIFLAQIRATLKKGDLLCIGFDLKKDPDIILSAYNDKAGLTRAFNLNLLKRINREFEADFDLTAFKHFPVYDPVSGACRSFLISLKQQRVNMKTAGESFCFEPYEPVFMEISQKYSRDEILALALTSGFRPLTTFCDSKHWFGDAIWEVDDK</sequence>
<proteinExistence type="predicted"/>
<dbReference type="GO" id="GO:0032259">
    <property type="term" value="P:methylation"/>
    <property type="evidence" value="ECO:0007669"/>
    <property type="project" value="UniProtKB-KW"/>
</dbReference>
<dbReference type="PIRSF" id="PIRSF018005">
    <property type="entry name" value="UCP018005"/>
    <property type="match status" value="1"/>
</dbReference>
<keyword evidence="2 4" id="KW-0808">Transferase</keyword>
<dbReference type="GO" id="GO:0008168">
    <property type="term" value="F:methyltransferase activity"/>
    <property type="evidence" value="ECO:0007669"/>
    <property type="project" value="UniProtKB-KW"/>
</dbReference>
<name>A0A4R3KUK3_9SPHI</name>
<dbReference type="PANTHER" id="PTHR43397:SF1">
    <property type="entry name" value="ERGOTHIONEINE BIOSYNTHESIS PROTEIN 1"/>
    <property type="match status" value="1"/>
</dbReference>
<dbReference type="Gene3D" id="3.40.50.150">
    <property type="entry name" value="Vaccinia Virus protein VP39"/>
    <property type="match status" value="1"/>
</dbReference>